<dbReference type="InterPro" id="IPR050631">
    <property type="entry name" value="PheA/TfdB_FAD_monoxygenase"/>
</dbReference>
<dbReference type="Gene3D" id="3.50.50.60">
    <property type="entry name" value="FAD/NAD(P)-binding domain"/>
    <property type="match status" value="1"/>
</dbReference>
<evidence type="ECO:0000313" key="4">
    <source>
        <dbReference type="EMBL" id="RFA10249.1"/>
    </source>
</evidence>
<sequence length="612" mass="66926">MAARAQRRRGRTDLDRNRLVRRRSGAHRVGLAHQAPRLPSSGLERQPAGARTPQRAQPRHECEGAARVRGGRRHRLSDCSVGEEVVVKVDFLIVGAGPVGLLIAVLLGRDGWRVTVVERWPTRYPMPRACTIDHEALRILQSAGVMAEHSELFEPSRGERGGYQIRNGEGELLRAINWNRAAESGWANTNGFYQPDLEAVLESMASALPTVDVRRGWSATAVAQDVGTVTLTVARTGNEAHEETLVGSWLIGSDGANSAVRDLVGIDSVDSGFEADWLVVDYEPLDDREWQAFVTQYCDPEQPATAVNSGPGRRRFEFMRRADVTVDDLGRAETAWQLMAPWNVTPDNARLERHAVYTFRGRWANEWRRGRVLLAGDAAHLMPPFLGQGLCSGFRDASSLAWRLSLIESGSAGPALLDSYGSERSTHVREIIEAAIEIGRLVCELDPHKAAERDVALRSERNDPLLTPVEPPQPRLGEPSLTRSGDAWAGRLSVQARVEADGVTGLFDDVQGGRWQLVTLEADPSAAVPPDLARWFRSIGGTISSVSADGLLRDADGAYRTWFENHGCSVVLSRPDFYIYGTGLAADVVPLLESLRGALTSSLVPAQEGALS</sequence>
<dbReference type="SUPFAM" id="SSF51905">
    <property type="entry name" value="FAD/NAD(P)-binding domain"/>
    <property type="match status" value="1"/>
</dbReference>
<keyword evidence="5" id="KW-1185">Reference proteome</keyword>
<name>A0A3E0VKS2_9MICO</name>
<evidence type="ECO:0000313" key="5">
    <source>
        <dbReference type="Proteomes" id="UP000256486"/>
    </source>
</evidence>
<dbReference type="GO" id="GO:0071949">
    <property type="term" value="F:FAD binding"/>
    <property type="evidence" value="ECO:0007669"/>
    <property type="project" value="InterPro"/>
</dbReference>
<feature type="domain" description="FAD-binding" evidence="3">
    <location>
        <begin position="89"/>
        <end position="434"/>
    </location>
</feature>
<organism evidence="4 5">
    <name type="scientific">Subtercola boreus</name>
    <dbReference type="NCBI Taxonomy" id="120213"/>
    <lineage>
        <taxon>Bacteria</taxon>
        <taxon>Bacillati</taxon>
        <taxon>Actinomycetota</taxon>
        <taxon>Actinomycetes</taxon>
        <taxon>Micrococcales</taxon>
        <taxon>Microbacteriaceae</taxon>
        <taxon>Subtercola</taxon>
    </lineage>
</organism>
<comment type="caution">
    <text evidence="4">The sequence shown here is derived from an EMBL/GenBank/DDBJ whole genome shotgun (WGS) entry which is preliminary data.</text>
</comment>
<proteinExistence type="predicted"/>
<protein>
    <recommendedName>
        <fullName evidence="3">FAD-binding domain-containing protein</fullName>
    </recommendedName>
</protein>
<dbReference type="OrthoDB" id="4246007at2"/>
<evidence type="ECO:0000259" key="3">
    <source>
        <dbReference type="Pfam" id="PF01494"/>
    </source>
</evidence>
<dbReference type="PRINTS" id="PR00420">
    <property type="entry name" value="RNGMNOXGNASE"/>
</dbReference>
<dbReference type="PANTHER" id="PTHR43476:SF3">
    <property type="entry name" value="FAD-BINDING MONOOXYGENASE"/>
    <property type="match status" value="1"/>
</dbReference>
<dbReference type="EMBL" id="NBWZ01000001">
    <property type="protein sequence ID" value="RFA10249.1"/>
    <property type="molecule type" value="Genomic_DNA"/>
</dbReference>
<dbReference type="PANTHER" id="PTHR43476">
    <property type="entry name" value="3-(3-HYDROXY-PHENYL)PROPIONATE/3-HYDROXYCINNAMIC ACID HYDROXYLASE"/>
    <property type="match status" value="1"/>
</dbReference>
<dbReference type="AlphaFoldDB" id="A0A3E0VKS2"/>
<dbReference type="Gene3D" id="3.30.70.2450">
    <property type="match status" value="1"/>
</dbReference>
<dbReference type="Pfam" id="PF01494">
    <property type="entry name" value="FAD_binding_3"/>
    <property type="match status" value="1"/>
</dbReference>
<dbReference type="GO" id="GO:0008688">
    <property type="term" value="F:3-(3-hydroxyphenyl)propionate hydroxylase activity"/>
    <property type="evidence" value="ECO:0007669"/>
    <property type="project" value="TreeGrafter"/>
</dbReference>
<dbReference type="InterPro" id="IPR036188">
    <property type="entry name" value="FAD/NAD-bd_sf"/>
</dbReference>
<accession>A0A3E0VKS2</accession>
<feature type="region of interest" description="Disordered" evidence="2">
    <location>
        <begin position="461"/>
        <end position="482"/>
    </location>
</feature>
<evidence type="ECO:0000256" key="1">
    <source>
        <dbReference type="ARBA" id="ARBA00023002"/>
    </source>
</evidence>
<dbReference type="InterPro" id="IPR002938">
    <property type="entry name" value="FAD-bd"/>
</dbReference>
<gene>
    <name evidence="4" type="ORF">B7R54_14305</name>
</gene>
<evidence type="ECO:0000256" key="2">
    <source>
        <dbReference type="SAM" id="MobiDB-lite"/>
    </source>
</evidence>
<dbReference type="NCBIfam" id="NF004829">
    <property type="entry name" value="PRK06183.1-3"/>
    <property type="match status" value="1"/>
</dbReference>
<dbReference type="Proteomes" id="UP000256486">
    <property type="component" value="Unassembled WGS sequence"/>
</dbReference>
<reference evidence="4 5" key="1">
    <citation type="submission" date="2017-04" db="EMBL/GenBank/DDBJ databases">
        <title>Comparative genome analysis of Subtercola boreus.</title>
        <authorList>
            <person name="Cho Y.-J."/>
            <person name="Cho A."/>
            <person name="Kim O.-S."/>
            <person name="Lee J.-I."/>
        </authorList>
    </citation>
    <scope>NUCLEOTIDE SEQUENCE [LARGE SCALE GENOMIC DNA]</scope>
    <source>
        <strain evidence="4 5">K300</strain>
    </source>
</reference>
<feature type="region of interest" description="Disordered" evidence="2">
    <location>
        <begin position="22"/>
        <end position="60"/>
    </location>
</feature>
<dbReference type="GO" id="GO:0019622">
    <property type="term" value="P:3-(3-hydroxy)phenylpropionate catabolic process"/>
    <property type="evidence" value="ECO:0007669"/>
    <property type="project" value="TreeGrafter"/>
</dbReference>
<keyword evidence="1" id="KW-0560">Oxidoreductase</keyword>